<name>A0A956M224_UNCEI</name>
<organism evidence="2 3">
    <name type="scientific">Eiseniibacteriota bacterium</name>
    <dbReference type="NCBI Taxonomy" id="2212470"/>
    <lineage>
        <taxon>Bacteria</taxon>
        <taxon>Candidatus Eiseniibacteriota</taxon>
    </lineage>
</organism>
<dbReference type="Pfam" id="PF08241">
    <property type="entry name" value="Methyltransf_11"/>
    <property type="match status" value="1"/>
</dbReference>
<evidence type="ECO:0000313" key="2">
    <source>
        <dbReference type="EMBL" id="MCA9728480.1"/>
    </source>
</evidence>
<protein>
    <submittedName>
        <fullName evidence="2">Methyltransferase domain-containing protein</fullName>
    </submittedName>
</protein>
<dbReference type="Gene3D" id="3.40.50.150">
    <property type="entry name" value="Vaccinia Virus protein VP39"/>
    <property type="match status" value="1"/>
</dbReference>
<accession>A0A956M224</accession>
<comment type="caution">
    <text evidence="2">The sequence shown here is derived from an EMBL/GenBank/DDBJ whole genome shotgun (WGS) entry which is preliminary data.</text>
</comment>
<dbReference type="GO" id="GO:0008757">
    <property type="term" value="F:S-adenosylmethionine-dependent methyltransferase activity"/>
    <property type="evidence" value="ECO:0007669"/>
    <property type="project" value="InterPro"/>
</dbReference>
<feature type="domain" description="Methyltransferase type 11" evidence="1">
    <location>
        <begin position="47"/>
        <end position="151"/>
    </location>
</feature>
<dbReference type="CDD" id="cd02440">
    <property type="entry name" value="AdoMet_MTases"/>
    <property type="match status" value="1"/>
</dbReference>
<dbReference type="SUPFAM" id="SSF53335">
    <property type="entry name" value="S-adenosyl-L-methionine-dependent methyltransferases"/>
    <property type="match status" value="1"/>
</dbReference>
<dbReference type="EMBL" id="JAGQHR010000395">
    <property type="protein sequence ID" value="MCA9728480.1"/>
    <property type="molecule type" value="Genomic_DNA"/>
</dbReference>
<sequence length="273" mass="31175">MGFRLSYYEFLLRQGPVPFSKGIPYARFIEYPRVVEALQAGPQDTVLDVGSRYSPFPQVLATQFGCSVVAVDPEPGFRSKQMAMAHRVPAAARAVRDGKLDFLTEDAGQLSFPDDHFSRISAISVLEHIVDESQVVRELARVLRPGGRFVISVPYDPWRDEPKYYRQNPYVVADKSREEFFMRFYNDENLRQRLIKPSGLSLVSTTYFGEPGFNAHNLLYGNPRIPWPVKRLIFQPLVPILAPTLIKNLEPRQFRHKTKIYTADTAVVVLTKP</sequence>
<dbReference type="Proteomes" id="UP000697710">
    <property type="component" value="Unassembled WGS sequence"/>
</dbReference>
<dbReference type="PANTHER" id="PTHR43591:SF24">
    <property type="entry name" value="2-METHOXY-6-POLYPRENYL-1,4-BENZOQUINOL METHYLASE, MITOCHONDRIAL"/>
    <property type="match status" value="1"/>
</dbReference>
<dbReference type="GO" id="GO:0032259">
    <property type="term" value="P:methylation"/>
    <property type="evidence" value="ECO:0007669"/>
    <property type="project" value="UniProtKB-KW"/>
</dbReference>
<evidence type="ECO:0000259" key="1">
    <source>
        <dbReference type="Pfam" id="PF08241"/>
    </source>
</evidence>
<dbReference type="InterPro" id="IPR029063">
    <property type="entry name" value="SAM-dependent_MTases_sf"/>
</dbReference>
<reference evidence="2" key="1">
    <citation type="submission" date="2020-04" db="EMBL/GenBank/DDBJ databases">
        <authorList>
            <person name="Zhang T."/>
        </authorList>
    </citation>
    <scope>NUCLEOTIDE SEQUENCE</scope>
    <source>
        <strain evidence="2">HKST-UBA01</strain>
    </source>
</reference>
<keyword evidence="2" id="KW-0489">Methyltransferase</keyword>
<proteinExistence type="predicted"/>
<dbReference type="PANTHER" id="PTHR43591">
    <property type="entry name" value="METHYLTRANSFERASE"/>
    <property type="match status" value="1"/>
</dbReference>
<gene>
    <name evidence="2" type="ORF">KC729_12400</name>
</gene>
<dbReference type="InterPro" id="IPR013216">
    <property type="entry name" value="Methyltransf_11"/>
</dbReference>
<keyword evidence="2" id="KW-0808">Transferase</keyword>
<evidence type="ECO:0000313" key="3">
    <source>
        <dbReference type="Proteomes" id="UP000697710"/>
    </source>
</evidence>
<dbReference type="AlphaFoldDB" id="A0A956M224"/>
<reference evidence="2" key="2">
    <citation type="journal article" date="2021" name="Microbiome">
        <title>Successional dynamics and alternative stable states in a saline activated sludge microbial community over 9 years.</title>
        <authorList>
            <person name="Wang Y."/>
            <person name="Ye J."/>
            <person name="Ju F."/>
            <person name="Liu L."/>
            <person name="Boyd J.A."/>
            <person name="Deng Y."/>
            <person name="Parks D.H."/>
            <person name="Jiang X."/>
            <person name="Yin X."/>
            <person name="Woodcroft B.J."/>
            <person name="Tyson G.W."/>
            <person name="Hugenholtz P."/>
            <person name="Polz M.F."/>
            <person name="Zhang T."/>
        </authorList>
    </citation>
    <scope>NUCLEOTIDE SEQUENCE</scope>
    <source>
        <strain evidence="2">HKST-UBA01</strain>
    </source>
</reference>